<proteinExistence type="inferred from homology"/>
<dbReference type="PANTHER" id="PTHR43085">
    <property type="entry name" value="HEXOKINASE FAMILY MEMBER"/>
    <property type="match status" value="1"/>
</dbReference>
<dbReference type="CDD" id="cd01167">
    <property type="entry name" value="bac_FRK"/>
    <property type="match status" value="1"/>
</dbReference>
<dbReference type="OrthoDB" id="415590at2759"/>
<evidence type="ECO:0000256" key="5">
    <source>
        <dbReference type="ARBA" id="ARBA00022840"/>
    </source>
</evidence>
<evidence type="ECO:0000313" key="8">
    <source>
        <dbReference type="Proteomes" id="UP000613740"/>
    </source>
</evidence>
<evidence type="ECO:0000256" key="1">
    <source>
        <dbReference type="ARBA" id="ARBA00010688"/>
    </source>
</evidence>
<evidence type="ECO:0000259" key="6">
    <source>
        <dbReference type="Pfam" id="PF00294"/>
    </source>
</evidence>
<reference evidence="7" key="1">
    <citation type="journal article" date="2020" name="bioRxiv">
        <title>Comparative genomics of Chlamydomonas.</title>
        <authorList>
            <person name="Craig R.J."/>
            <person name="Hasan A.R."/>
            <person name="Ness R.W."/>
            <person name="Keightley P.D."/>
        </authorList>
    </citation>
    <scope>NUCLEOTIDE SEQUENCE</scope>
    <source>
        <strain evidence="7">CCAP 11/173</strain>
    </source>
</reference>
<dbReference type="Pfam" id="PF00294">
    <property type="entry name" value="PfkB"/>
    <property type="match status" value="1"/>
</dbReference>
<dbReference type="SUPFAM" id="SSF53613">
    <property type="entry name" value="Ribokinase-like"/>
    <property type="match status" value="1"/>
</dbReference>
<keyword evidence="8" id="KW-1185">Reference proteome</keyword>
<evidence type="ECO:0000256" key="2">
    <source>
        <dbReference type="ARBA" id="ARBA00022679"/>
    </source>
</evidence>
<dbReference type="Gene3D" id="3.40.1190.20">
    <property type="match status" value="1"/>
</dbReference>
<keyword evidence="3" id="KW-0547">Nucleotide-binding</keyword>
<dbReference type="InterPro" id="IPR011611">
    <property type="entry name" value="PfkB_dom"/>
</dbReference>
<evidence type="ECO:0000313" key="7">
    <source>
        <dbReference type="EMBL" id="KAG2439787.1"/>
    </source>
</evidence>
<comment type="caution">
    <text evidence="7">The sequence shown here is derived from an EMBL/GenBank/DDBJ whole genome shotgun (WGS) entry which is preliminary data.</text>
</comment>
<dbReference type="GO" id="GO:0005524">
    <property type="term" value="F:ATP binding"/>
    <property type="evidence" value="ECO:0007669"/>
    <property type="project" value="UniProtKB-KW"/>
</dbReference>
<accession>A0A835T9Y9</accession>
<dbReference type="InterPro" id="IPR029056">
    <property type="entry name" value="Ribokinase-like"/>
</dbReference>
<sequence>MLKYYHTPKRLADGSPWSGLHVRPAPSIVTRGRAARLRVRADAAAAASTAGKAPGKVVCIGEALFDLIADQKGVPREKVRSWKPYAGGAPCNVAVACSRLGLDVAFVTALGADKQGDELLDVCRERGVNVDGVQRLAGHPTRDVYVTRDKDGDREFAGFGLPGVGSEYADAHIDPERLPLDTITHGSVVVTGTLGLSYPTTALALRKAVKSARAVGATVLVDVNWRPVFWEDAAAAKHVIMEYLQSADVIKLSDADLEALMGISLALALINPGAVAERFPNARGVLITAGQEGASYSFRSPTKAEHSGVVPAFDVGVTDTTGAGDAFTAGFIFKMLQAGGLDAISANPRLLKEAVVFASAAGASTCTRAGAIESQPTLELVEDLYATSHKWYNFW</sequence>
<name>A0A835T9Y9_9CHLO</name>
<dbReference type="GO" id="GO:0016301">
    <property type="term" value="F:kinase activity"/>
    <property type="evidence" value="ECO:0007669"/>
    <property type="project" value="UniProtKB-KW"/>
</dbReference>
<keyword evidence="2" id="KW-0808">Transferase</keyword>
<dbReference type="InterPro" id="IPR050306">
    <property type="entry name" value="PfkB_Carbo_kinase"/>
</dbReference>
<protein>
    <recommendedName>
        <fullName evidence="6">Carbohydrate kinase PfkB domain-containing protein</fullName>
    </recommendedName>
</protein>
<dbReference type="PROSITE" id="PS00584">
    <property type="entry name" value="PFKB_KINASES_2"/>
    <property type="match status" value="1"/>
</dbReference>
<evidence type="ECO:0000256" key="4">
    <source>
        <dbReference type="ARBA" id="ARBA00022777"/>
    </source>
</evidence>
<dbReference type="Proteomes" id="UP000613740">
    <property type="component" value="Unassembled WGS sequence"/>
</dbReference>
<dbReference type="InterPro" id="IPR002173">
    <property type="entry name" value="Carboh/pur_kinase_PfkB_CS"/>
</dbReference>
<dbReference type="AlphaFoldDB" id="A0A835T9Y9"/>
<comment type="similarity">
    <text evidence="1">Belongs to the carbohydrate kinase PfkB family.</text>
</comment>
<feature type="domain" description="Carbohydrate kinase PfkB" evidence="6">
    <location>
        <begin position="56"/>
        <end position="377"/>
    </location>
</feature>
<dbReference type="EMBL" id="JAEHOD010000039">
    <property type="protein sequence ID" value="KAG2439787.1"/>
    <property type="molecule type" value="Genomic_DNA"/>
</dbReference>
<dbReference type="PROSITE" id="PS00583">
    <property type="entry name" value="PFKB_KINASES_1"/>
    <property type="match status" value="1"/>
</dbReference>
<keyword evidence="5" id="KW-0067">ATP-binding</keyword>
<evidence type="ECO:0000256" key="3">
    <source>
        <dbReference type="ARBA" id="ARBA00022741"/>
    </source>
</evidence>
<dbReference type="PANTHER" id="PTHR43085:SF1">
    <property type="entry name" value="PSEUDOURIDINE KINASE-RELATED"/>
    <property type="match status" value="1"/>
</dbReference>
<keyword evidence="4" id="KW-0418">Kinase</keyword>
<gene>
    <name evidence="7" type="ORF">HYH02_010422</name>
</gene>
<organism evidence="7 8">
    <name type="scientific">Chlamydomonas schloesseri</name>
    <dbReference type="NCBI Taxonomy" id="2026947"/>
    <lineage>
        <taxon>Eukaryota</taxon>
        <taxon>Viridiplantae</taxon>
        <taxon>Chlorophyta</taxon>
        <taxon>core chlorophytes</taxon>
        <taxon>Chlorophyceae</taxon>
        <taxon>CS clade</taxon>
        <taxon>Chlamydomonadales</taxon>
        <taxon>Chlamydomonadaceae</taxon>
        <taxon>Chlamydomonas</taxon>
    </lineage>
</organism>